<dbReference type="GO" id="GO:0016020">
    <property type="term" value="C:membrane"/>
    <property type="evidence" value="ECO:0007669"/>
    <property type="project" value="UniProtKB-SubCell"/>
</dbReference>
<feature type="transmembrane region" description="Helical" evidence="5">
    <location>
        <begin position="253"/>
        <end position="270"/>
    </location>
</feature>
<keyword evidence="2 5" id="KW-0812">Transmembrane</keyword>
<gene>
    <name evidence="6" type="ORF">R3P38DRAFT_2504839</name>
</gene>
<dbReference type="Proteomes" id="UP001362999">
    <property type="component" value="Unassembled WGS sequence"/>
</dbReference>
<dbReference type="InterPro" id="IPR000537">
    <property type="entry name" value="UbiA_prenyltransferase"/>
</dbReference>
<evidence type="ECO:0000256" key="1">
    <source>
        <dbReference type="ARBA" id="ARBA00004141"/>
    </source>
</evidence>
<keyword evidence="4 5" id="KW-0472">Membrane</keyword>
<dbReference type="PANTHER" id="PTHR42723:SF1">
    <property type="entry name" value="CHLOROPHYLL SYNTHASE, CHLOROPLASTIC"/>
    <property type="match status" value="1"/>
</dbReference>
<keyword evidence="3 5" id="KW-1133">Transmembrane helix</keyword>
<dbReference type="EMBL" id="JAWWNJ010000008">
    <property type="protein sequence ID" value="KAK7050234.1"/>
    <property type="molecule type" value="Genomic_DNA"/>
</dbReference>
<accession>A0AAW0DHA7</accession>
<dbReference type="InterPro" id="IPR044878">
    <property type="entry name" value="UbiA_sf"/>
</dbReference>
<feature type="transmembrane region" description="Helical" evidence="5">
    <location>
        <begin position="227"/>
        <end position="247"/>
    </location>
</feature>
<dbReference type="Gene3D" id="1.10.357.140">
    <property type="entry name" value="UbiA prenyltransferase"/>
    <property type="match status" value="1"/>
</dbReference>
<dbReference type="GO" id="GO:0016765">
    <property type="term" value="F:transferase activity, transferring alkyl or aryl (other than methyl) groups"/>
    <property type="evidence" value="ECO:0007669"/>
    <property type="project" value="InterPro"/>
</dbReference>
<dbReference type="CDD" id="cd13965">
    <property type="entry name" value="PT_UbiA_3"/>
    <property type="match status" value="1"/>
</dbReference>
<proteinExistence type="predicted"/>
<evidence type="ECO:0000256" key="2">
    <source>
        <dbReference type="ARBA" id="ARBA00022692"/>
    </source>
</evidence>
<comment type="subcellular location">
    <subcellularLocation>
        <location evidence="1">Membrane</location>
        <topology evidence="1">Multi-pass membrane protein</topology>
    </subcellularLocation>
</comment>
<name>A0AAW0DHA7_9AGAR</name>
<dbReference type="AlphaFoldDB" id="A0AAW0DHA7"/>
<keyword evidence="7" id="KW-1185">Reference proteome</keyword>
<dbReference type="Pfam" id="PF01040">
    <property type="entry name" value="UbiA"/>
    <property type="match status" value="1"/>
</dbReference>
<evidence type="ECO:0000256" key="4">
    <source>
        <dbReference type="ARBA" id="ARBA00023136"/>
    </source>
</evidence>
<evidence type="ECO:0000256" key="5">
    <source>
        <dbReference type="SAM" id="Phobius"/>
    </source>
</evidence>
<protein>
    <submittedName>
        <fullName evidence="6">UbiA prenyltransferase family-domain-containing protein</fullName>
    </submittedName>
</protein>
<comment type="caution">
    <text evidence="6">The sequence shown here is derived from an EMBL/GenBank/DDBJ whole genome shotgun (WGS) entry which is preliminary data.</text>
</comment>
<reference evidence="6 7" key="1">
    <citation type="journal article" date="2024" name="J Genomics">
        <title>Draft genome sequencing and assembly of Favolaschia claudopus CIRM-BRFM 2984 isolated from oak limbs.</title>
        <authorList>
            <person name="Navarro D."/>
            <person name="Drula E."/>
            <person name="Chaduli D."/>
            <person name="Cazenave R."/>
            <person name="Ahrendt S."/>
            <person name="Wang J."/>
            <person name="Lipzen A."/>
            <person name="Daum C."/>
            <person name="Barry K."/>
            <person name="Grigoriev I.V."/>
            <person name="Favel A."/>
            <person name="Rosso M.N."/>
            <person name="Martin F."/>
        </authorList>
    </citation>
    <scope>NUCLEOTIDE SEQUENCE [LARGE SCALE GENOMIC DNA]</scope>
    <source>
        <strain evidence="6 7">CIRM-BRFM 2984</strain>
    </source>
</reference>
<feature type="transmembrane region" description="Helical" evidence="5">
    <location>
        <begin position="16"/>
        <end position="36"/>
    </location>
</feature>
<sequence>MAILSPVNAFRNIPQFIWTLILFTYTDFKTIVATLTRRQTQPQLKRLQTIFASVAAPVHSARRFLYGVVWTWLHLLQVDVSNQYQTAVEDAINRPWRPLPGKRISQSSAAIFRWLLIPLCVLASFPFGSRVVLSSLGLTALLVAHDELNWDKHWASKNIINTFGYMCFELGATRIMNANLQLDGTAVQALVFNALVVLTTIHSQDFSDMEGDAALGRKTFPIYAPNISRIVTPVLLVAWSVLLGWAWSLGPTSQFLLYGLAGIVGCRFFWFRTRRYDANTYVVYNGWLLLTHLLPAHGRWGVLSL</sequence>
<evidence type="ECO:0000256" key="3">
    <source>
        <dbReference type="ARBA" id="ARBA00022989"/>
    </source>
</evidence>
<evidence type="ECO:0000313" key="6">
    <source>
        <dbReference type="EMBL" id="KAK7050234.1"/>
    </source>
</evidence>
<evidence type="ECO:0000313" key="7">
    <source>
        <dbReference type="Proteomes" id="UP001362999"/>
    </source>
</evidence>
<dbReference type="PANTHER" id="PTHR42723">
    <property type="entry name" value="CHLOROPHYLL SYNTHASE"/>
    <property type="match status" value="1"/>
</dbReference>
<dbReference type="InterPro" id="IPR050475">
    <property type="entry name" value="Prenyltransferase_related"/>
</dbReference>
<organism evidence="6 7">
    <name type="scientific">Favolaschia claudopus</name>
    <dbReference type="NCBI Taxonomy" id="2862362"/>
    <lineage>
        <taxon>Eukaryota</taxon>
        <taxon>Fungi</taxon>
        <taxon>Dikarya</taxon>
        <taxon>Basidiomycota</taxon>
        <taxon>Agaricomycotina</taxon>
        <taxon>Agaricomycetes</taxon>
        <taxon>Agaricomycetidae</taxon>
        <taxon>Agaricales</taxon>
        <taxon>Marasmiineae</taxon>
        <taxon>Mycenaceae</taxon>
        <taxon>Favolaschia</taxon>
    </lineage>
</organism>